<feature type="compositionally biased region" description="Low complexity" evidence="2">
    <location>
        <begin position="180"/>
        <end position="192"/>
    </location>
</feature>
<feature type="region of interest" description="Disordered" evidence="2">
    <location>
        <begin position="89"/>
        <end position="192"/>
    </location>
</feature>
<feature type="compositionally biased region" description="Basic and acidic residues" evidence="2">
    <location>
        <begin position="140"/>
        <end position="150"/>
    </location>
</feature>
<dbReference type="Proteomes" id="UP000001631">
    <property type="component" value="Unassembled WGS sequence"/>
</dbReference>
<dbReference type="GeneID" id="69037194"/>
<feature type="compositionally biased region" description="Acidic residues" evidence="2">
    <location>
        <begin position="123"/>
        <end position="139"/>
    </location>
</feature>
<dbReference type="RefSeq" id="XP_045287780.1">
    <property type="nucleotide sequence ID" value="XM_045431227.1"/>
</dbReference>
<reference evidence="3" key="1">
    <citation type="submission" date="2009-02" db="EMBL/GenBank/DDBJ databases">
        <title>The Genome Sequence of Ajellomyces capsulatus strain G186AR.</title>
        <authorList>
            <consortium name="The Broad Institute Genome Sequencing Platform"/>
            <person name="Champion M."/>
            <person name="Cuomo C."/>
            <person name="Ma L.-J."/>
            <person name="Henn M.R."/>
            <person name="Sil A."/>
            <person name="Goldman B."/>
            <person name="Young S.K."/>
            <person name="Kodira C.D."/>
            <person name="Zeng Q."/>
            <person name="Koehrsen M."/>
            <person name="Alvarado L."/>
            <person name="Berlin A."/>
            <person name="Borenstein D."/>
            <person name="Chen Z."/>
            <person name="Engels R."/>
            <person name="Freedman E."/>
            <person name="Gellesch M."/>
            <person name="Goldberg J."/>
            <person name="Griggs A."/>
            <person name="Gujja S."/>
            <person name="Heiman D."/>
            <person name="Hepburn T."/>
            <person name="Howarth C."/>
            <person name="Jen D."/>
            <person name="Larson L."/>
            <person name="Lewis B."/>
            <person name="Mehta T."/>
            <person name="Park D."/>
            <person name="Pearson M."/>
            <person name="Roberts A."/>
            <person name="Saif S."/>
            <person name="Shea T."/>
            <person name="Shenoy N."/>
            <person name="Sisk P."/>
            <person name="Stolte C."/>
            <person name="Sykes S."/>
            <person name="Walk T."/>
            <person name="White J."/>
            <person name="Yandava C."/>
            <person name="Klein B."/>
            <person name="McEwen J.G."/>
            <person name="Puccia R."/>
            <person name="Goldman G.H."/>
            <person name="Felipe M.S."/>
            <person name="Nino-Vega G."/>
            <person name="San-Blas G."/>
            <person name="Taylor J."/>
            <person name="Mendoza L."/>
            <person name="Galagan J."/>
            <person name="Nusbaum C."/>
            <person name="Birren B."/>
        </authorList>
    </citation>
    <scope>NUCLEOTIDE SEQUENCE</scope>
    <source>
        <strain evidence="3">G186AR</strain>
    </source>
</reference>
<gene>
    <name evidence="3" type="ORF">HCBG_04178</name>
</gene>
<proteinExistence type="predicted"/>
<keyword evidence="4" id="KW-1185">Reference proteome</keyword>
<keyword evidence="1" id="KW-0175">Coiled coil</keyword>
<feature type="compositionally biased region" description="Basic and acidic residues" evidence="2">
    <location>
        <begin position="160"/>
        <end position="175"/>
    </location>
</feature>
<organism evidence="3 4">
    <name type="scientific">Ajellomyces capsulatus (strain G186AR / H82 / ATCC MYA-2454 / RMSCC 2432)</name>
    <name type="common">Darling's disease fungus</name>
    <name type="synonym">Histoplasma capsulatum</name>
    <dbReference type="NCBI Taxonomy" id="447093"/>
    <lineage>
        <taxon>Eukaryota</taxon>
        <taxon>Fungi</taxon>
        <taxon>Dikarya</taxon>
        <taxon>Ascomycota</taxon>
        <taxon>Pezizomycotina</taxon>
        <taxon>Eurotiomycetes</taxon>
        <taxon>Eurotiomycetidae</taxon>
        <taxon>Onygenales</taxon>
        <taxon>Ajellomycetaceae</taxon>
        <taxon>Histoplasma</taxon>
    </lineage>
</organism>
<dbReference type="AlphaFoldDB" id="C0NN51"/>
<name>C0NN51_AJECG</name>
<feature type="coiled-coil region" evidence="1">
    <location>
        <begin position="270"/>
        <end position="343"/>
    </location>
</feature>
<protein>
    <submittedName>
        <fullName evidence="3">Uncharacterized protein</fullName>
    </submittedName>
</protein>
<evidence type="ECO:0000313" key="3">
    <source>
        <dbReference type="EMBL" id="EEH07299.1"/>
    </source>
</evidence>
<dbReference type="EMBL" id="GG663367">
    <property type="protein sequence ID" value="EEH07299.1"/>
    <property type="molecule type" value="Genomic_DNA"/>
</dbReference>
<dbReference type="VEuPathDB" id="FungiDB:I7I50_11716"/>
<dbReference type="HOGENOM" id="CLU_055460_0_0_1"/>
<evidence type="ECO:0000256" key="2">
    <source>
        <dbReference type="SAM" id="MobiDB-lite"/>
    </source>
</evidence>
<dbReference type="InParanoid" id="C0NN51"/>
<sequence length="412" mass="45835">MPSLHGVLKLKLHNPANLSKLREMETPSEPSDHPVPGGRLGDSWTAEQDQNLLRLQVENHFMTIHEIQKAFFPNRSFWAVTKRLSVLKQGEKQRISRGSPPLTNESSNRHRRNTSPQYVYSEDGSEDMSLDSQSDVEDIAEGHASDESTSSKRSAIHHRGLSDTFKRKISVEKDVPSPSPSKLSKLSTASAPMSVDPCSAMLPNGKTPTTTGYANTAVDVANDSDNLDNKMSIKLSRPSSIPTWMDQAREEDIVQMFRQAKRCAAESKLATELACRLSDANSTIDRYRDENSQLKDLKKKYDGFKESLEDILKKRNEKQKQLKEENEGQKLKQLEQISQLKAEFDKIRGGASKVIHPDMWKSGGMDAAAVQAAKIMEQMEDTLKAEVPSGKDTLLTSYLMKSSVSTASKSAG</sequence>
<accession>C0NN51</accession>
<evidence type="ECO:0000256" key="1">
    <source>
        <dbReference type="SAM" id="Coils"/>
    </source>
</evidence>
<evidence type="ECO:0000313" key="4">
    <source>
        <dbReference type="Proteomes" id="UP000001631"/>
    </source>
</evidence>